<evidence type="ECO:0000313" key="3">
    <source>
        <dbReference type="Proteomes" id="UP000076630"/>
    </source>
</evidence>
<keyword evidence="3" id="KW-1185">Reference proteome</keyword>
<keyword evidence="1" id="KW-0732">Signal</keyword>
<protein>
    <recommendedName>
        <fullName evidence="4">DUF4876 domain-containing protein</fullName>
    </recommendedName>
</protein>
<feature type="signal peptide" evidence="1">
    <location>
        <begin position="1"/>
        <end position="21"/>
    </location>
</feature>
<evidence type="ECO:0000313" key="2">
    <source>
        <dbReference type="EMBL" id="KZE83368.1"/>
    </source>
</evidence>
<proteinExistence type="predicted"/>
<evidence type="ECO:0008006" key="4">
    <source>
        <dbReference type="Google" id="ProtNLM"/>
    </source>
</evidence>
<sequence length="373" mass="41823">MKKLLFYFSLALLTISIVGCSKDDNTPSDFVLKDLFVEASDIAVDEGGLVTFKAYDGDRKEVSGVDFYVDNVKAAQEYKFEKRGVYNIIAKKAGYKNSAPLAILVGGAIAEKLTLEADSYEVRVGDKVMFTVTADGRAVSNYFIENKGYGLFSGNSWNPSEVGTYTFYAFKEGFFNSEAITIKVNPKEIKENQYFVIKDKKYGIDASQLSVQIHELKDENDEARPYMYTDDKTGKKYQVYELLVMNIDDRSGIVYLMGVYVSADETKFVFPEQADKANVFPISIIGMVQGKEELKADANAIDKMSIEWLGAYDDNNKEQGPINYYLSLKDKSIDLKYEGTYDGIYGSEVKEKTTKVSRVSSSKVEGSSKLRLK</sequence>
<name>A0A164A8W7_9FLAO</name>
<dbReference type="EMBL" id="LQNU01000039">
    <property type="protein sequence ID" value="KZE83368.1"/>
    <property type="molecule type" value="Genomic_DNA"/>
</dbReference>
<dbReference type="PROSITE" id="PS51257">
    <property type="entry name" value="PROKAR_LIPOPROTEIN"/>
    <property type="match status" value="1"/>
</dbReference>
<feature type="chain" id="PRO_5007848610" description="DUF4876 domain-containing protein" evidence="1">
    <location>
        <begin position="22"/>
        <end position="373"/>
    </location>
</feature>
<dbReference type="RefSeq" id="WP_038984756.1">
    <property type="nucleotide sequence ID" value="NZ_JWJO01000006.1"/>
</dbReference>
<dbReference type="OrthoDB" id="2111471at2"/>
<comment type="caution">
    <text evidence="2">The sequence shown here is derived from an EMBL/GenBank/DDBJ whole genome shotgun (WGS) entry which is preliminary data.</text>
</comment>
<reference evidence="2 3" key="1">
    <citation type="submission" date="2016-01" db="EMBL/GenBank/DDBJ databases">
        <title>Whole genome sequencing of Myroides marinus L41.</title>
        <authorList>
            <person name="Hong K.W."/>
        </authorList>
    </citation>
    <scope>NUCLEOTIDE SEQUENCE [LARGE SCALE GENOMIC DNA]</scope>
    <source>
        <strain evidence="2 3">L41</strain>
    </source>
</reference>
<dbReference type="Proteomes" id="UP000076630">
    <property type="component" value="Unassembled WGS sequence"/>
</dbReference>
<accession>A0A164A8W7</accession>
<gene>
    <name evidence="2" type="ORF">AV926_00155</name>
</gene>
<organism evidence="2 3">
    <name type="scientific">Myroides marinus</name>
    <dbReference type="NCBI Taxonomy" id="703342"/>
    <lineage>
        <taxon>Bacteria</taxon>
        <taxon>Pseudomonadati</taxon>
        <taxon>Bacteroidota</taxon>
        <taxon>Flavobacteriia</taxon>
        <taxon>Flavobacteriales</taxon>
        <taxon>Flavobacteriaceae</taxon>
        <taxon>Myroides</taxon>
    </lineage>
</organism>
<dbReference type="AlphaFoldDB" id="A0A164A8W7"/>
<evidence type="ECO:0000256" key="1">
    <source>
        <dbReference type="SAM" id="SignalP"/>
    </source>
</evidence>